<comment type="caution">
    <text evidence="2">The sequence shown here is derived from an EMBL/GenBank/DDBJ whole genome shotgun (WGS) entry which is preliminary data.</text>
</comment>
<dbReference type="SMART" id="SM00530">
    <property type="entry name" value="HTH_XRE"/>
    <property type="match status" value="1"/>
</dbReference>
<feature type="domain" description="HTH cro/C1-type" evidence="1">
    <location>
        <begin position="13"/>
        <end position="67"/>
    </location>
</feature>
<dbReference type="GO" id="GO:0003677">
    <property type="term" value="F:DNA binding"/>
    <property type="evidence" value="ECO:0007669"/>
    <property type="project" value="InterPro"/>
</dbReference>
<dbReference type="RefSeq" id="WP_131959936.1">
    <property type="nucleotide sequence ID" value="NZ_SMFL01000007.1"/>
</dbReference>
<proteinExistence type="predicted"/>
<accession>A0A4R5DQD4</accession>
<dbReference type="PROSITE" id="PS50943">
    <property type="entry name" value="HTH_CROC1"/>
    <property type="match status" value="1"/>
</dbReference>
<keyword evidence="3" id="KW-1185">Reference proteome</keyword>
<dbReference type="SUPFAM" id="SSF47413">
    <property type="entry name" value="lambda repressor-like DNA-binding domains"/>
    <property type="match status" value="1"/>
</dbReference>
<name>A0A4R5DQD4_9BACT</name>
<gene>
    <name evidence="2" type="ORF">E0F88_19370</name>
</gene>
<sequence>METSVRKIIGRNVKALREALGLSQMKFAILIGMSRASVINIESGKNGYNLNLLDNILTFSNYRLEDITKQSFEMPENIREILAEHYKESLDLYATLTEKPTIVYAINYRLMKSHFLDHPKEINEIKVFFENIGWSFKGTSIQNALKRMPQLILIEKHKLKENTFVYSKRCLNG</sequence>
<dbReference type="CDD" id="cd00093">
    <property type="entry name" value="HTH_XRE"/>
    <property type="match status" value="1"/>
</dbReference>
<dbReference type="OrthoDB" id="708916at2"/>
<dbReference type="InterPro" id="IPR001387">
    <property type="entry name" value="Cro/C1-type_HTH"/>
</dbReference>
<dbReference type="Pfam" id="PF01381">
    <property type="entry name" value="HTH_3"/>
    <property type="match status" value="1"/>
</dbReference>
<dbReference type="Gene3D" id="1.10.260.40">
    <property type="entry name" value="lambda repressor-like DNA-binding domains"/>
    <property type="match status" value="1"/>
</dbReference>
<dbReference type="EMBL" id="SMFL01000007">
    <property type="protein sequence ID" value="TDE13215.1"/>
    <property type="molecule type" value="Genomic_DNA"/>
</dbReference>
<dbReference type="InterPro" id="IPR010982">
    <property type="entry name" value="Lambda_DNA-bd_dom_sf"/>
</dbReference>
<dbReference type="AlphaFoldDB" id="A0A4R5DQD4"/>
<organism evidence="2 3">
    <name type="scientific">Dyadobacter psychrotolerans</name>
    <dbReference type="NCBI Taxonomy" id="2541721"/>
    <lineage>
        <taxon>Bacteria</taxon>
        <taxon>Pseudomonadati</taxon>
        <taxon>Bacteroidota</taxon>
        <taxon>Cytophagia</taxon>
        <taxon>Cytophagales</taxon>
        <taxon>Spirosomataceae</taxon>
        <taxon>Dyadobacter</taxon>
    </lineage>
</organism>
<evidence type="ECO:0000313" key="2">
    <source>
        <dbReference type="EMBL" id="TDE13215.1"/>
    </source>
</evidence>
<evidence type="ECO:0000259" key="1">
    <source>
        <dbReference type="PROSITE" id="PS50943"/>
    </source>
</evidence>
<evidence type="ECO:0000313" key="3">
    <source>
        <dbReference type="Proteomes" id="UP000294850"/>
    </source>
</evidence>
<dbReference type="Proteomes" id="UP000294850">
    <property type="component" value="Unassembled WGS sequence"/>
</dbReference>
<protein>
    <submittedName>
        <fullName evidence="2">XRE family transcriptional regulator</fullName>
    </submittedName>
</protein>
<reference evidence="2 3" key="1">
    <citation type="submission" date="2019-03" db="EMBL/GenBank/DDBJ databases">
        <title>Dyadobacter AR-3-6 sp. nov., isolated from arctic soil.</title>
        <authorList>
            <person name="Chaudhary D.K."/>
        </authorList>
    </citation>
    <scope>NUCLEOTIDE SEQUENCE [LARGE SCALE GENOMIC DNA]</scope>
    <source>
        <strain evidence="2 3">AR-3-6</strain>
    </source>
</reference>